<dbReference type="GO" id="GO:0016491">
    <property type="term" value="F:oxidoreductase activity"/>
    <property type="evidence" value="ECO:0007669"/>
    <property type="project" value="InterPro"/>
</dbReference>
<comment type="caution">
    <text evidence="3">The sequence shown here is derived from an EMBL/GenBank/DDBJ whole genome shotgun (WGS) entry which is preliminary data.</text>
</comment>
<comment type="similarity">
    <text evidence="1">Belongs to the F420H(2)-dependent quinone reductase family.</text>
</comment>
<dbReference type="SUPFAM" id="SSF50475">
    <property type="entry name" value="FMN-binding split barrel"/>
    <property type="match status" value="1"/>
</dbReference>
<dbReference type="EMBL" id="BMMS01000008">
    <property type="protein sequence ID" value="GGO86534.1"/>
    <property type="molecule type" value="Genomic_DNA"/>
</dbReference>
<dbReference type="InterPro" id="IPR012349">
    <property type="entry name" value="Split_barrel_FMN-bd"/>
</dbReference>
<reference evidence="3" key="2">
    <citation type="submission" date="2020-09" db="EMBL/GenBank/DDBJ databases">
        <authorList>
            <person name="Sun Q."/>
            <person name="Zhou Y."/>
        </authorList>
    </citation>
    <scope>NUCLEOTIDE SEQUENCE</scope>
    <source>
        <strain evidence="3">CGMCC 4.7201</strain>
    </source>
</reference>
<gene>
    <name evidence="3" type="ORF">GCM10012280_22890</name>
</gene>
<dbReference type="Pfam" id="PF04075">
    <property type="entry name" value="F420H2_quin_red"/>
    <property type="match status" value="1"/>
</dbReference>
<dbReference type="Proteomes" id="UP000641932">
    <property type="component" value="Unassembled WGS sequence"/>
</dbReference>
<proteinExistence type="inferred from homology"/>
<dbReference type="GO" id="GO:0070967">
    <property type="term" value="F:coenzyme F420 binding"/>
    <property type="evidence" value="ECO:0007669"/>
    <property type="project" value="TreeGrafter"/>
</dbReference>
<sequence length="144" mass="16184">MASESEPHDSPVQWVNGHIRRYVESDGADGHEWRGNTILLLTTIGRRSGKPRRTALIYREDGGRYVVVASKGGADAPPAWYLNLAENPEVRVQVGADKFPARARTAAAEEKPALWELMAEKWPDYNNYQAKTDREIPVIVLERS</sequence>
<evidence type="ECO:0000313" key="4">
    <source>
        <dbReference type="Proteomes" id="UP000641932"/>
    </source>
</evidence>
<name>A0A917ZMG8_9ACTN</name>
<keyword evidence="4" id="KW-1185">Reference proteome</keyword>
<comment type="catalytic activity">
    <reaction evidence="2">
        <text>oxidized coenzyme F420-(gamma-L-Glu)(n) + a quinol + H(+) = reduced coenzyme F420-(gamma-L-Glu)(n) + a quinone</text>
        <dbReference type="Rhea" id="RHEA:39663"/>
        <dbReference type="Rhea" id="RHEA-COMP:12939"/>
        <dbReference type="Rhea" id="RHEA-COMP:14378"/>
        <dbReference type="ChEBI" id="CHEBI:15378"/>
        <dbReference type="ChEBI" id="CHEBI:24646"/>
        <dbReference type="ChEBI" id="CHEBI:132124"/>
        <dbReference type="ChEBI" id="CHEBI:133980"/>
        <dbReference type="ChEBI" id="CHEBI:139511"/>
    </reaction>
</comment>
<dbReference type="PANTHER" id="PTHR39428:SF1">
    <property type="entry name" value="F420H(2)-DEPENDENT QUINONE REDUCTASE RV1261C"/>
    <property type="match status" value="1"/>
</dbReference>
<evidence type="ECO:0000256" key="2">
    <source>
        <dbReference type="ARBA" id="ARBA00049106"/>
    </source>
</evidence>
<dbReference type="RefSeq" id="WP_189131465.1">
    <property type="nucleotide sequence ID" value="NZ_BMMS01000008.1"/>
</dbReference>
<dbReference type="NCBIfam" id="TIGR00026">
    <property type="entry name" value="hi_GC_TIGR00026"/>
    <property type="match status" value="1"/>
</dbReference>
<evidence type="ECO:0000313" key="3">
    <source>
        <dbReference type="EMBL" id="GGO86534.1"/>
    </source>
</evidence>
<dbReference type="AlphaFoldDB" id="A0A917ZMG8"/>
<reference evidence="3" key="1">
    <citation type="journal article" date="2014" name="Int. J. Syst. Evol. Microbiol.">
        <title>Complete genome sequence of Corynebacterium casei LMG S-19264T (=DSM 44701T), isolated from a smear-ripened cheese.</title>
        <authorList>
            <consortium name="US DOE Joint Genome Institute (JGI-PGF)"/>
            <person name="Walter F."/>
            <person name="Albersmeier A."/>
            <person name="Kalinowski J."/>
            <person name="Ruckert C."/>
        </authorList>
    </citation>
    <scope>NUCLEOTIDE SEQUENCE</scope>
    <source>
        <strain evidence="3">CGMCC 4.7201</strain>
    </source>
</reference>
<dbReference type="GO" id="GO:0005886">
    <property type="term" value="C:plasma membrane"/>
    <property type="evidence" value="ECO:0007669"/>
    <property type="project" value="TreeGrafter"/>
</dbReference>
<dbReference type="Gene3D" id="2.30.110.10">
    <property type="entry name" value="Electron Transport, Fmn-binding Protein, Chain A"/>
    <property type="match status" value="1"/>
</dbReference>
<dbReference type="PANTHER" id="PTHR39428">
    <property type="entry name" value="F420H(2)-DEPENDENT QUINONE REDUCTASE RV1261C"/>
    <property type="match status" value="1"/>
</dbReference>
<protein>
    <submittedName>
        <fullName evidence="3">Nitroreductase</fullName>
    </submittedName>
</protein>
<evidence type="ECO:0000256" key="1">
    <source>
        <dbReference type="ARBA" id="ARBA00008710"/>
    </source>
</evidence>
<dbReference type="InterPro" id="IPR004378">
    <property type="entry name" value="F420H2_quin_Rdtase"/>
</dbReference>
<organism evidence="3 4">
    <name type="scientific">Wenjunlia tyrosinilytica</name>
    <dbReference type="NCBI Taxonomy" id="1544741"/>
    <lineage>
        <taxon>Bacteria</taxon>
        <taxon>Bacillati</taxon>
        <taxon>Actinomycetota</taxon>
        <taxon>Actinomycetes</taxon>
        <taxon>Kitasatosporales</taxon>
        <taxon>Streptomycetaceae</taxon>
        <taxon>Wenjunlia</taxon>
    </lineage>
</organism>
<accession>A0A917ZMG8</accession>